<dbReference type="RefSeq" id="WP_137012325.1">
    <property type="nucleotide sequence ID" value="NZ_SZPX01000002.1"/>
</dbReference>
<evidence type="ECO:0000256" key="4">
    <source>
        <dbReference type="PROSITE-ProRule" id="PRU00169"/>
    </source>
</evidence>
<keyword evidence="7" id="KW-0418">Kinase</keyword>
<dbReference type="InterPro" id="IPR011006">
    <property type="entry name" value="CheY-like_superfamily"/>
</dbReference>
<dbReference type="PROSITE" id="PS50109">
    <property type="entry name" value="HIS_KIN"/>
    <property type="match status" value="1"/>
</dbReference>
<evidence type="ECO:0000256" key="2">
    <source>
        <dbReference type="ARBA" id="ARBA00012438"/>
    </source>
</evidence>
<dbReference type="SMART" id="SM00387">
    <property type="entry name" value="HATPase_c"/>
    <property type="match status" value="1"/>
</dbReference>
<evidence type="ECO:0000259" key="5">
    <source>
        <dbReference type="PROSITE" id="PS50109"/>
    </source>
</evidence>
<comment type="catalytic activity">
    <reaction evidence="1">
        <text>ATP + protein L-histidine = ADP + protein N-phospho-L-histidine.</text>
        <dbReference type="EC" id="2.7.13.3"/>
    </reaction>
</comment>
<dbReference type="EC" id="2.7.13.3" evidence="2"/>
<keyword evidence="3 4" id="KW-0597">Phosphoprotein</keyword>
<evidence type="ECO:0000256" key="1">
    <source>
        <dbReference type="ARBA" id="ARBA00000085"/>
    </source>
</evidence>
<sequence length="372" mass="42315">MHNKQTILIVDDVKENIDVLMELLGDYDLIPALNGQSAIDIATNEKNIDLILLDIMMPEMDGFEVCRALKKNPNTMHTPVIFLSAKNKPSDIQMAFEAGGVDYITKPFNPDELLSRVGTHLKLRAYERDLEARVQEEIQKNKTKEQMIFQQSKQAALGELLMHIAHQWKQPLSSLGSINNLNKAKFESDSSVSKSDYLKSIKRSEDIIMFMAETIETFKKFYHPSTDNKEFFIADAVIDILTIIEGTFYFEDIKIYIVSHEKEPVFGNVNEFSQVIFAILNNSREIFKLRNSFNPEIRIEIENKKITIKDNGGGIKDQSFEEIFLPTVSTKNSSGIGLYLAKVLIEKNNGVITASNTEEGAIFTIEFLTWID</sequence>
<dbReference type="Gene3D" id="3.30.565.10">
    <property type="entry name" value="Histidine kinase-like ATPase, C-terminal domain"/>
    <property type="match status" value="1"/>
</dbReference>
<evidence type="ECO:0000256" key="3">
    <source>
        <dbReference type="ARBA" id="ARBA00022553"/>
    </source>
</evidence>
<name>A0A4U2ZA30_9BACT</name>
<dbReference type="InterPro" id="IPR001789">
    <property type="entry name" value="Sig_transdc_resp-reg_receiver"/>
</dbReference>
<dbReference type="Pfam" id="PF02518">
    <property type="entry name" value="HATPase_c"/>
    <property type="match status" value="1"/>
</dbReference>
<accession>A0A4U2ZA30</accession>
<dbReference type="InterPro" id="IPR036890">
    <property type="entry name" value="HATPase_C_sf"/>
</dbReference>
<feature type="domain" description="Response regulatory" evidence="6">
    <location>
        <begin position="6"/>
        <end position="121"/>
    </location>
</feature>
<dbReference type="Gene3D" id="3.40.50.2300">
    <property type="match status" value="1"/>
</dbReference>
<evidence type="ECO:0000313" key="8">
    <source>
        <dbReference type="Proteomes" id="UP000309561"/>
    </source>
</evidence>
<evidence type="ECO:0000313" key="7">
    <source>
        <dbReference type="EMBL" id="TKI70360.1"/>
    </source>
</evidence>
<dbReference type="Pfam" id="PF00072">
    <property type="entry name" value="Response_reg"/>
    <property type="match status" value="1"/>
</dbReference>
<evidence type="ECO:0000259" key="6">
    <source>
        <dbReference type="PROSITE" id="PS50110"/>
    </source>
</evidence>
<dbReference type="OrthoDB" id="9787818at2"/>
<protein>
    <recommendedName>
        <fullName evidence="2">histidine kinase</fullName>
        <ecNumber evidence="2">2.7.13.3</ecNumber>
    </recommendedName>
</protein>
<dbReference type="PRINTS" id="PR00344">
    <property type="entry name" value="BCTRLSENSOR"/>
</dbReference>
<dbReference type="GO" id="GO:0000155">
    <property type="term" value="F:phosphorelay sensor kinase activity"/>
    <property type="evidence" value="ECO:0007669"/>
    <property type="project" value="TreeGrafter"/>
</dbReference>
<dbReference type="Gene3D" id="1.10.287.130">
    <property type="match status" value="1"/>
</dbReference>
<gene>
    <name evidence="7" type="ORF">FCU45_03495</name>
</gene>
<organism evidence="7 8">
    <name type="scientific">Sulfurimonas crateris</name>
    <dbReference type="NCBI Taxonomy" id="2574727"/>
    <lineage>
        <taxon>Bacteria</taxon>
        <taxon>Pseudomonadati</taxon>
        <taxon>Campylobacterota</taxon>
        <taxon>Epsilonproteobacteria</taxon>
        <taxon>Campylobacterales</taxon>
        <taxon>Sulfurimonadaceae</taxon>
        <taxon>Sulfurimonas</taxon>
    </lineage>
</organism>
<comment type="caution">
    <text evidence="7">The sequence shown here is derived from an EMBL/GenBank/DDBJ whole genome shotgun (WGS) entry which is preliminary data.</text>
</comment>
<dbReference type="SMART" id="SM00448">
    <property type="entry name" value="REC"/>
    <property type="match status" value="1"/>
</dbReference>
<proteinExistence type="predicted"/>
<feature type="domain" description="Histidine kinase" evidence="5">
    <location>
        <begin position="163"/>
        <end position="371"/>
    </location>
</feature>
<dbReference type="SUPFAM" id="SSF52172">
    <property type="entry name" value="CheY-like"/>
    <property type="match status" value="1"/>
</dbReference>
<dbReference type="AlphaFoldDB" id="A0A4U2ZA30"/>
<dbReference type="SUPFAM" id="SSF55874">
    <property type="entry name" value="ATPase domain of HSP90 chaperone/DNA topoisomerase II/histidine kinase"/>
    <property type="match status" value="1"/>
</dbReference>
<dbReference type="InterPro" id="IPR003594">
    <property type="entry name" value="HATPase_dom"/>
</dbReference>
<reference evidence="7 8" key="1">
    <citation type="submission" date="2019-04" db="EMBL/GenBank/DDBJ databases">
        <title>Sulfurimonas crateris sp. nov. a facultative anaerobic sulfur-oxidizing chemolithautotrophic bacterium isolated from a terrestrial mud vulcano.</title>
        <authorList>
            <person name="Ratnikova N.M."/>
            <person name="Slobodkin A.I."/>
            <person name="Merkel A.Y."/>
            <person name="Novikov A."/>
            <person name="Bonch-Osmolovskaya E.A."/>
            <person name="Slobodkina G.B."/>
        </authorList>
    </citation>
    <scope>NUCLEOTIDE SEQUENCE [LARGE SCALE GENOMIC DNA]</scope>
    <source>
        <strain evidence="7 8">SN118</strain>
    </source>
</reference>
<dbReference type="PANTHER" id="PTHR43547">
    <property type="entry name" value="TWO-COMPONENT HISTIDINE KINASE"/>
    <property type="match status" value="1"/>
</dbReference>
<dbReference type="InterPro" id="IPR005467">
    <property type="entry name" value="His_kinase_dom"/>
</dbReference>
<dbReference type="PANTHER" id="PTHR43547:SF2">
    <property type="entry name" value="HYBRID SIGNAL TRANSDUCTION HISTIDINE KINASE C"/>
    <property type="match status" value="1"/>
</dbReference>
<feature type="modified residue" description="4-aspartylphosphate" evidence="4">
    <location>
        <position position="54"/>
    </location>
</feature>
<keyword evidence="8" id="KW-1185">Reference proteome</keyword>
<dbReference type="PROSITE" id="PS50110">
    <property type="entry name" value="RESPONSE_REGULATORY"/>
    <property type="match status" value="1"/>
</dbReference>
<dbReference type="InterPro" id="IPR004358">
    <property type="entry name" value="Sig_transdc_His_kin-like_C"/>
</dbReference>
<dbReference type="EMBL" id="SZPX01000002">
    <property type="protein sequence ID" value="TKI70360.1"/>
    <property type="molecule type" value="Genomic_DNA"/>
</dbReference>
<dbReference type="Proteomes" id="UP000309561">
    <property type="component" value="Unassembled WGS sequence"/>
</dbReference>
<keyword evidence="7" id="KW-0808">Transferase</keyword>
<dbReference type="CDD" id="cd19920">
    <property type="entry name" value="REC_PA4781-like"/>
    <property type="match status" value="1"/>
</dbReference>